<evidence type="ECO:0000313" key="3">
    <source>
        <dbReference type="Proteomes" id="UP000053890"/>
    </source>
</evidence>
<feature type="compositionally biased region" description="Basic and acidic residues" evidence="1">
    <location>
        <begin position="93"/>
        <end position="103"/>
    </location>
</feature>
<accession>A0A0N8PZD3</accession>
<dbReference type="RefSeq" id="XP_018268054.1">
    <property type="nucleotide sequence ID" value="XM_018414945.1"/>
</dbReference>
<feature type="compositionally biased region" description="Low complexity" evidence="1">
    <location>
        <begin position="34"/>
        <end position="52"/>
    </location>
</feature>
<dbReference type="EMBL" id="KQ474089">
    <property type="protein sequence ID" value="KPV72005.1"/>
    <property type="molecule type" value="Genomic_DNA"/>
</dbReference>
<dbReference type="Proteomes" id="UP000053890">
    <property type="component" value="Unassembled WGS sequence"/>
</dbReference>
<evidence type="ECO:0000256" key="1">
    <source>
        <dbReference type="SAM" id="MobiDB-lite"/>
    </source>
</evidence>
<name>A0A0N8PZD3_RHOGW</name>
<dbReference type="GeneID" id="28975393"/>
<dbReference type="AlphaFoldDB" id="A0A0N8PZD3"/>
<protein>
    <submittedName>
        <fullName evidence="2">Uncharacterized protein</fullName>
    </submittedName>
</protein>
<organism evidence="2 3">
    <name type="scientific">Rhodotorula graminis (strain WP1)</name>
    <dbReference type="NCBI Taxonomy" id="578459"/>
    <lineage>
        <taxon>Eukaryota</taxon>
        <taxon>Fungi</taxon>
        <taxon>Dikarya</taxon>
        <taxon>Basidiomycota</taxon>
        <taxon>Pucciniomycotina</taxon>
        <taxon>Microbotryomycetes</taxon>
        <taxon>Sporidiobolales</taxon>
        <taxon>Sporidiobolaceae</taxon>
        <taxon>Rhodotorula</taxon>
    </lineage>
</organism>
<reference evidence="2 3" key="1">
    <citation type="journal article" date="2015" name="Front. Microbiol.">
        <title>Genome sequence of the plant growth promoting endophytic yeast Rhodotorula graminis WP1.</title>
        <authorList>
            <person name="Firrincieli A."/>
            <person name="Otillar R."/>
            <person name="Salamov A."/>
            <person name="Schmutz J."/>
            <person name="Khan Z."/>
            <person name="Redman R.S."/>
            <person name="Fleck N.D."/>
            <person name="Lindquist E."/>
            <person name="Grigoriev I.V."/>
            <person name="Doty S.L."/>
        </authorList>
    </citation>
    <scope>NUCLEOTIDE SEQUENCE [LARGE SCALE GENOMIC DNA]</scope>
    <source>
        <strain evidence="2 3">WP1</strain>
    </source>
</reference>
<proteinExistence type="predicted"/>
<feature type="region of interest" description="Disordered" evidence="1">
    <location>
        <begin position="1"/>
        <end position="103"/>
    </location>
</feature>
<sequence>MDVPVPGATHHLGHTDAPSGSSSSLLTKVKRQFSLTKKPSTSSNSSTTSLNSLREHLPKSLGGTPRSAPDGTASSVLGGSDVDEPTAYTIAPPDHREASPGDH</sequence>
<gene>
    <name evidence="2" type="ORF">RHOBADRAFT_47187</name>
</gene>
<evidence type="ECO:0000313" key="2">
    <source>
        <dbReference type="EMBL" id="KPV72005.1"/>
    </source>
</evidence>
<keyword evidence="3" id="KW-1185">Reference proteome</keyword>